<evidence type="ECO:0000256" key="5">
    <source>
        <dbReference type="ARBA" id="ARBA00023136"/>
    </source>
</evidence>
<dbReference type="AlphaFoldDB" id="A0A6B8RSY7"/>
<feature type="compositionally biased region" description="Polar residues" evidence="6">
    <location>
        <begin position="280"/>
        <end position="294"/>
    </location>
</feature>
<evidence type="ECO:0000256" key="3">
    <source>
        <dbReference type="ARBA" id="ARBA00022692"/>
    </source>
</evidence>
<organism evidence="8 9">
    <name type="scientific">Paenibacillus psychroresistens</name>
    <dbReference type="NCBI Taxonomy" id="1778678"/>
    <lineage>
        <taxon>Bacteria</taxon>
        <taxon>Bacillati</taxon>
        <taxon>Bacillota</taxon>
        <taxon>Bacilli</taxon>
        <taxon>Bacillales</taxon>
        <taxon>Paenibacillaceae</taxon>
        <taxon>Paenibacillus</taxon>
    </lineage>
</organism>
<keyword evidence="4 7" id="KW-1133">Transmembrane helix</keyword>
<keyword evidence="2" id="KW-1003">Cell membrane</keyword>
<sequence>MDSMHDMSGGFAAMWSPGLFLILMIITYVYFQLIGPLRQRFAGSSEVKLGKKLLFVTSIVILYIAQGSPINYYSHGMIFSFHMFQQTLIYLILPPIFFIAMPDWLLRPVLMKAFVRKWIFPFTHPLIAGLLFNLLFSFYHIPLIFNYSFDHTFIHNTYHWVLAITAFMMWCPVFCTLPEWKRMSDFQKMGYVFFNGVLLTPACALIIFSDNLLYPAYVQGSQMINFVLPPIEDQQLGGTLMKIIQEIVYGVALAYIFFNWYRREKKKEEDDEKEAFGEITQRNPLHSSLATSNN</sequence>
<feature type="transmembrane region" description="Helical" evidence="7">
    <location>
        <begin position="158"/>
        <end position="177"/>
    </location>
</feature>
<evidence type="ECO:0000256" key="2">
    <source>
        <dbReference type="ARBA" id="ARBA00022475"/>
    </source>
</evidence>
<evidence type="ECO:0000256" key="4">
    <source>
        <dbReference type="ARBA" id="ARBA00022989"/>
    </source>
</evidence>
<dbReference type="Proteomes" id="UP000426246">
    <property type="component" value="Chromosome"/>
</dbReference>
<reference evidence="9" key="1">
    <citation type="submission" date="2018-11" db="EMBL/GenBank/DDBJ databases">
        <title>Complete genome sequence of Paenibacillus sp. ML311-T8.</title>
        <authorList>
            <person name="Nam Y.-D."/>
            <person name="Kang J."/>
            <person name="Chung W.-H."/>
            <person name="Park Y.S."/>
        </authorList>
    </citation>
    <scope>NUCLEOTIDE SEQUENCE [LARGE SCALE GENOMIC DNA]</scope>
    <source>
        <strain evidence="9">ML311-T8</strain>
    </source>
</reference>
<evidence type="ECO:0000313" key="8">
    <source>
        <dbReference type="EMBL" id="QGQ98852.1"/>
    </source>
</evidence>
<proteinExistence type="predicted"/>
<evidence type="ECO:0000256" key="7">
    <source>
        <dbReference type="SAM" id="Phobius"/>
    </source>
</evidence>
<feature type="transmembrane region" description="Helical" evidence="7">
    <location>
        <begin position="243"/>
        <end position="261"/>
    </location>
</feature>
<keyword evidence="5 7" id="KW-0472">Membrane</keyword>
<gene>
    <name evidence="8" type="ORF">EHS13_30210</name>
</gene>
<dbReference type="EMBL" id="CP034235">
    <property type="protein sequence ID" value="QGQ98852.1"/>
    <property type="molecule type" value="Genomic_DNA"/>
</dbReference>
<dbReference type="InterPro" id="IPR019108">
    <property type="entry name" value="Caa3_assmbl_CtaG-rel"/>
</dbReference>
<evidence type="ECO:0000256" key="1">
    <source>
        <dbReference type="ARBA" id="ARBA00004651"/>
    </source>
</evidence>
<dbReference type="OrthoDB" id="128422at2"/>
<feature type="transmembrane region" description="Helical" evidence="7">
    <location>
        <begin position="12"/>
        <end position="31"/>
    </location>
</feature>
<protein>
    <submittedName>
        <fullName evidence="8">Cytochrome AA3 biosynthesis protein</fullName>
    </submittedName>
</protein>
<comment type="subcellular location">
    <subcellularLocation>
        <location evidence="1">Cell membrane</location>
        <topology evidence="1">Multi-pass membrane protein</topology>
    </subcellularLocation>
</comment>
<name>A0A6B8RSY7_9BACL</name>
<feature type="transmembrane region" description="Helical" evidence="7">
    <location>
        <begin position="189"/>
        <end position="208"/>
    </location>
</feature>
<dbReference type="Pfam" id="PF09678">
    <property type="entry name" value="Caa3_CtaG"/>
    <property type="match status" value="1"/>
</dbReference>
<dbReference type="RefSeq" id="WP_155703957.1">
    <property type="nucleotide sequence ID" value="NZ_CP034235.1"/>
</dbReference>
<dbReference type="KEGG" id="ppsc:EHS13_30210"/>
<feature type="transmembrane region" description="Helical" evidence="7">
    <location>
        <begin position="52"/>
        <end position="68"/>
    </location>
</feature>
<feature type="region of interest" description="Disordered" evidence="6">
    <location>
        <begin position="271"/>
        <end position="294"/>
    </location>
</feature>
<feature type="transmembrane region" description="Helical" evidence="7">
    <location>
        <begin position="88"/>
        <end position="106"/>
    </location>
</feature>
<accession>A0A6B8RSY7</accession>
<keyword evidence="9" id="KW-1185">Reference proteome</keyword>
<evidence type="ECO:0000313" key="9">
    <source>
        <dbReference type="Proteomes" id="UP000426246"/>
    </source>
</evidence>
<dbReference type="GO" id="GO:0005886">
    <property type="term" value="C:plasma membrane"/>
    <property type="evidence" value="ECO:0007669"/>
    <property type="project" value="UniProtKB-SubCell"/>
</dbReference>
<keyword evidence="3 7" id="KW-0812">Transmembrane</keyword>
<feature type="transmembrane region" description="Helical" evidence="7">
    <location>
        <begin position="118"/>
        <end position="138"/>
    </location>
</feature>
<evidence type="ECO:0000256" key="6">
    <source>
        <dbReference type="SAM" id="MobiDB-lite"/>
    </source>
</evidence>